<organism evidence="2 3">
    <name type="scientific">Cupriavidus necator</name>
    <name type="common">Alcaligenes eutrophus</name>
    <name type="synonym">Ralstonia eutropha</name>
    <dbReference type="NCBI Taxonomy" id="106590"/>
    <lineage>
        <taxon>Bacteria</taxon>
        <taxon>Pseudomonadati</taxon>
        <taxon>Pseudomonadota</taxon>
        <taxon>Betaproteobacteria</taxon>
        <taxon>Burkholderiales</taxon>
        <taxon>Burkholderiaceae</taxon>
        <taxon>Cupriavidus</taxon>
    </lineage>
</organism>
<name>A0A367PCQ2_CUPNE</name>
<dbReference type="Pfam" id="PF01541">
    <property type="entry name" value="GIY-YIG"/>
    <property type="match status" value="1"/>
</dbReference>
<accession>A0A367PCQ2</accession>
<comment type="caution">
    <text evidence="2">The sequence shown here is derived from an EMBL/GenBank/DDBJ whole genome shotgun (WGS) entry which is preliminary data.</text>
</comment>
<dbReference type="PROSITE" id="PS50164">
    <property type="entry name" value="GIY_YIG"/>
    <property type="match status" value="1"/>
</dbReference>
<sequence>MKVCSLKPTLTARVFFRRASGLFLPTNSGCYVLATFDDSILYVGLTRNLKRRFENHLDTEQKVSPTIAGRAFWFLYLPCEEKHLELLERSWLEQYKNVEGKFPIFNKVSSPVS</sequence>
<evidence type="ECO:0000313" key="3">
    <source>
        <dbReference type="Proteomes" id="UP000253501"/>
    </source>
</evidence>
<dbReference type="CDD" id="cd00719">
    <property type="entry name" value="GIY-YIG_SF"/>
    <property type="match status" value="1"/>
</dbReference>
<dbReference type="Proteomes" id="UP000253501">
    <property type="component" value="Unassembled WGS sequence"/>
</dbReference>
<proteinExistence type="predicted"/>
<dbReference type="AlphaFoldDB" id="A0A367PCQ2"/>
<reference evidence="2 3" key="1">
    <citation type="submission" date="2018-04" db="EMBL/GenBank/DDBJ databases">
        <title>Cupriavidus necator CR12 genome sequencing and assembly.</title>
        <authorList>
            <person name="Ben Fekih I."/>
            <person name="Mazhar H.S."/>
            <person name="Bello S.K."/>
            <person name="Rensing C."/>
        </authorList>
    </citation>
    <scope>NUCLEOTIDE SEQUENCE [LARGE SCALE GENOMIC DNA]</scope>
    <source>
        <strain evidence="2 3">CR12</strain>
    </source>
</reference>
<dbReference type="RefSeq" id="WP_114134356.1">
    <property type="nucleotide sequence ID" value="NZ_CP068436.1"/>
</dbReference>
<evidence type="ECO:0000259" key="1">
    <source>
        <dbReference type="PROSITE" id="PS50164"/>
    </source>
</evidence>
<dbReference type="InterPro" id="IPR035901">
    <property type="entry name" value="GIY-YIG_endonuc_sf"/>
</dbReference>
<dbReference type="EMBL" id="QDHA01000068">
    <property type="protein sequence ID" value="RCJ05640.1"/>
    <property type="molecule type" value="Genomic_DNA"/>
</dbReference>
<dbReference type="Gene3D" id="3.40.1440.10">
    <property type="entry name" value="GIY-YIG endonuclease"/>
    <property type="match status" value="1"/>
</dbReference>
<dbReference type="InterPro" id="IPR000305">
    <property type="entry name" value="GIY-YIG_endonuc"/>
</dbReference>
<gene>
    <name evidence="2" type="ORF">DDK22_25670</name>
</gene>
<evidence type="ECO:0000313" key="2">
    <source>
        <dbReference type="EMBL" id="RCJ05640.1"/>
    </source>
</evidence>
<feature type="domain" description="GIY-YIG" evidence="1">
    <location>
        <begin position="26"/>
        <end position="107"/>
    </location>
</feature>
<dbReference type="SUPFAM" id="SSF82771">
    <property type="entry name" value="GIY-YIG endonuclease"/>
    <property type="match status" value="1"/>
</dbReference>
<protein>
    <submittedName>
        <fullName evidence="2">GIY-YIG nuclease family protein</fullName>
    </submittedName>
</protein>